<dbReference type="PANTHER" id="PTHR43464:SF19">
    <property type="entry name" value="UBIQUINONE BIOSYNTHESIS O-METHYLTRANSFERASE, MITOCHONDRIAL"/>
    <property type="match status" value="1"/>
</dbReference>
<keyword evidence="3" id="KW-0831">Ubiquinone biosynthesis</keyword>
<dbReference type="EMBL" id="UINC01010884">
    <property type="protein sequence ID" value="SVA48250.1"/>
    <property type="molecule type" value="Genomic_DNA"/>
</dbReference>
<dbReference type="GO" id="GO:0010420">
    <property type="term" value="F:polyprenyldihydroxybenzoate methyltransferase activity"/>
    <property type="evidence" value="ECO:0007669"/>
    <property type="project" value="InterPro"/>
</dbReference>
<keyword evidence="4" id="KW-0949">S-adenosyl-L-methionine</keyword>
<evidence type="ECO:0000256" key="2">
    <source>
        <dbReference type="ARBA" id="ARBA00022679"/>
    </source>
</evidence>
<accession>A0A381W6S3</accession>
<gene>
    <name evidence="6" type="ORF">METZ01_LOCUS101104</name>
</gene>
<dbReference type="Pfam" id="PF08241">
    <property type="entry name" value="Methyltransf_11"/>
    <property type="match status" value="1"/>
</dbReference>
<dbReference type="SUPFAM" id="SSF53335">
    <property type="entry name" value="S-adenosyl-L-methionine-dependent methyltransferases"/>
    <property type="match status" value="1"/>
</dbReference>
<dbReference type="GO" id="GO:0061542">
    <property type="term" value="F:3-demethylubiquinol 3-O-methyltransferase activity"/>
    <property type="evidence" value="ECO:0007669"/>
    <property type="project" value="InterPro"/>
</dbReference>
<evidence type="ECO:0000256" key="3">
    <source>
        <dbReference type="ARBA" id="ARBA00022688"/>
    </source>
</evidence>
<evidence type="ECO:0000256" key="4">
    <source>
        <dbReference type="ARBA" id="ARBA00022691"/>
    </source>
</evidence>
<dbReference type="PANTHER" id="PTHR43464">
    <property type="entry name" value="METHYLTRANSFERASE"/>
    <property type="match status" value="1"/>
</dbReference>
<dbReference type="GO" id="GO:0032259">
    <property type="term" value="P:methylation"/>
    <property type="evidence" value="ECO:0007669"/>
    <property type="project" value="UniProtKB-KW"/>
</dbReference>
<dbReference type="NCBIfam" id="TIGR01983">
    <property type="entry name" value="UbiG"/>
    <property type="match status" value="1"/>
</dbReference>
<keyword evidence="2" id="KW-0808">Transferase</keyword>
<dbReference type="InterPro" id="IPR013216">
    <property type="entry name" value="Methyltransf_11"/>
</dbReference>
<organism evidence="6">
    <name type="scientific">marine metagenome</name>
    <dbReference type="NCBI Taxonomy" id="408172"/>
    <lineage>
        <taxon>unclassified sequences</taxon>
        <taxon>metagenomes</taxon>
        <taxon>ecological metagenomes</taxon>
    </lineage>
</organism>
<evidence type="ECO:0000313" key="6">
    <source>
        <dbReference type="EMBL" id="SVA48250.1"/>
    </source>
</evidence>
<evidence type="ECO:0000259" key="5">
    <source>
        <dbReference type="Pfam" id="PF08241"/>
    </source>
</evidence>
<keyword evidence="1" id="KW-0489">Methyltransferase</keyword>
<dbReference type="InterPro" id="IPR029063">
    <property type="entry name" value="SAM-dependent_MTases_sf"/>
</dbReference>
<dbReference type="CDD" id="cd02440">
    <property type="entry name" value="AdoMet_MTases"/>
    <property type="match status" value="1"/>
</dbReference>
<protein>
    <recommendedName>
        <fullName evidence="5">Methyltransferase type 11 domain-containing protein</fullName>
    </recommendedName>
</protein>
<dbReference type="Gene3D" id="3.40.50.150">
    <property type="entry name" value="Vaccinia Virus protein VP39"/>
    <property type="match status" value="1"/>
</dbReference>
<dbReference type="HAMAP" id="MF_00472">
    <property type="entry name" value="UbiG"/>
    <property type="match status" value="1"/>
</dbReference>
<proteinExistence type="inferred from homology"/>
<dbReference type="AlphaFoldDB" id="A0A381W6S3"/>
<sequence>MIKNTLKTSEFNHFETLADEWWDPDGKFKILHSLTPIRIKYIKNKLFEKKQHIKFSKKSLSNYNILDLGCGGGLVCEPLALLGANITGIDFVKQNIIAAKKHAKKSNTNVEYLHQDINNLKFKKKYDAVLILEVLEHIEDWKKIIINVKKLLKPGGKMIISTINRNFFSKLFAIFIAENILNWVPKNTHTYSKLIKPEELKPFLNKNKINVTDVTGLIFNPLSGQWMLDKNNCLINYFCTAIKFN</sequence>
<reference evidence="6" key="1">
    <citation type="submission" date="2018-05" db="EMBL/GenBank/DDBJ databases">
        <authorList>
            <person name="Lanie J.A."/>
            <person name="Ng W.-L."/>
            <person name="Kazmierczak K.M."/>
            <person name="Andrzejewski T.M."/>
            <person name="Davidsen T.M."/>
            <person name="Wayne K.J."/>
            <person name="Tettelin H."/>
            <person name="Glass J.I."/>
            <person name="Rusch D."/>
            <person name="Podicherti R."/>
            <person name="Tsui H.-C.T."/>
            <person name="Winkler M.E."/>
        </authorList>
    </citation>
    <scope>NUCLEOTIDE SEQUENCE</scope>
</reference>
<dbReference type="InterPro" id="IPR010233">
    <property type="entry name" value="UbiG_MeTrfase"/>
</dbReference>
<dbReference type="GO" id="GO:0005739">
    <property type="term" value="C:mitochondrion"/>
    <property type="evidence" value="ECO:0007669"/>
    <property type="project" value="TreeGrafter"/>
</dbReference>
<name>A0A381W6S3_9ZZZZ</name>
<evidence type="ECO:0000256" key="1">
    <source>
        <dbReference type="ARBA" id="ARBA00022603"/>
    </source>
</evidence>
<feature type="domain" description="Methyltransferase type 11" evidence="5">
    <location>
        <begin position="66"/>
        <end position="160"/>
    </location>
</feature>